<organism evidence="3 4">
    <name type="scientific">Extremus antarcticus</name>
    <dbReference type="NCBI Taxonomy" id="702011"/>
    <lineage>
        <taxon>Eukaryota</taxon>
        <taxon>Fungi</taxon>
        <taxon>Dikarya</taxon>
        <taxon>Ascomycota</taxon>
        <taxon>Pezizomycotina</taxon>
        <taxon>Dothideomycetes</taxon>
        <taxon>Dothideomycetidae</taxon>
        <taxon>Mycosphaerellales</taxon>
        <taxon>Extremaceae</taxon>
        <taxon>Extremus</taxon>
    </lineage>
</organism>
<dbReference type="SUPFAM" id="SSF51735">
    <property type="entry name" value="NAD(P)-binding Rossmann-fold domains"/>
    <property type="match status" value="1"/>
</dbReference>
<accession>A0AAJ0DBX5</accession>
<dbReference type="PANTHER" id="PTHR43355:SF2">
    <property type="entry name" value="FLAVIN REDUCTASE (NADPH)"/>
    <property type="match status" value="1"/>
</dbReference>
<dbReference type="Proteomes" id="UP001271007">
    <property type="component" value="Unassembled WGS sequence"/>
</dbReference>
<proteinExistence type="inferred from homology"/>
<evidence type="ECO:0000313" key="3">
    <source>
        <dbReference type="EMBL" id="KAK3046883.1"/>
    </source>
</evidence>
<sequence>MKVAVIGPAGFSGSHICRELLTRGHTVTGLSRSPAKLGAHPSYTPIPLDINTTSIASLVPAFTGFDALIDAYNGANEYKDYLEATRKILLAAKAARVGYIIKIGGSGSLELPDGLPYETGADSREWWLAYRRANADSETATVHMQERFGGEVADFVRAYRDARVAIRAGKASEEQRKLVKETEREVLEGEGWIPDLPVAARAGLMMFEGDKGFRWTFVSPPAVYIPGPSTGKYEVWVDRMPMAKEAKTVSSDGNRFEGRILGISAGGLAEAIVDEVEKQEKVGKHWSAVAEYEDDVAYPTLVTI</sequence>
<dbReference type="Gene3D" id="3.40.50.720">
    <property type="entry name" value="NAD(P)-binding Rossmann-like Domain"/>
    <property type="match status" value="1"/>
</dbReference>
<dbReference type="AlphaFoldDB" id="A0AAJ0DBX5"/>
<dbReference type="PANTHER" id="PTHR43355">
    <property type="entry name" value="FLAVIN REDUCTASE (NADPH)"/>
    <property type="match status" value="1"/>
</dbReference>
<dbReference type="InterPro" id="IPR016040">
    <property type="entry name" value="NAD(P)-bd_dom"/>
</dbReference>
<dbReference type="InterPro" id="IPR036291">
    <property type="entry name" value="NAD(P)-bd_dom_sf"/>
</dbReference>
<evidence type="ECO:0000313" key="4">
    <source>
        <dbReference type="Proteomes" id="UP001271007"/>
    </source>
</evidence>
<evidence type="ECO:0000256" key="1">
    <source>
        <dbReference type="ARBA" id="ARBA00038376"/>
    </source>
</evidence>
<dbReference type="GO" id="GO:0016646">
    <property type="term" value="F:oxidoreductase activity, acting on the CH-NH group of donors, NAD or NADP as acceptor"/>
    <property type="evidence" value="ECO:0007669"/>
    <property type="project" value="TreeGrafter"/>
</dbReference>
<comment type="similarity">
    <text evidence="1">Belongs to the avfA family.</text>
</comment>
<dbReference type="InterPro" id="IPR051606">
    <property type="entry name" value="Polyketide_Oxido-like"/>
</dbReference>
<evidence type="ECO:0000259" key="2">
    <source>
        <dbReference type="Pfam" id="PF13460"/>
    </source>
</evidence>
<gene>
    <name evidence="3" type="ORF">LTR09_011634</name>
</gene>
<keyword evidence="4" id="KW-1185">Reference proteome</keyword>
<dbReference type="Pfam" id="PF13460">
    <property type="entry name" value="NAD_binding_10"/>
    <property type="match status" value="1"/>
</dbReference>
<feature type="domain" description="NAD(P)-binding" evidence="2">
    <location>
        <begin position="9"/>
        <end position="134"/>
    </location>
</feature>
<name>A0AAJ0DBX5_9PEZI</name>
<protein>
    <recommendedName>
        <fullName evidence="2">NAD(P)-binding domain-containing protein</fullName>
    </recommendedName>
</protein>
<comment type="caution">
    <text evidence="3">The sequence shown here is derived from an EMBL/GenBank/DDBJ whole genome shotgun (WGS) entry which is preliminary data.</text>
</comment>
<reference evidence="3" key="1">
    <citation type="submission" date="2023-04" db="EMBL/GenBank/DDBJ databases">
        <title>Black Yeasts Isolated from many extreme environments.</title>
        <authorList>
            <person name="Coleine C."/>
            <person name="Stajich J.E."/>
            <person name="Selbmann L."/>
        </authorList>
    </citation>
    <scope>NUCLEOTIDE SEQUENCE</scope>
    <source>
        <strain evidence="3">CCFEE 5312</strain>
    </source>
</reference>
<dbReference type="EMBL" id="JAWDJX010000075">
    <property type="protein sequence ID" value="KAK3046883.1"/>
    <property type="molecule type" value="Genomic_DNA"/>
</dbReference>